<dbReference type="OrthoDB" id="1939616at2759"/>
<dbReference type="Proteomes" id="UP000235220">
    <property type="component" value="Chromosome 16"/>
</dbReference>
<accession>A0A2I4FYG9</accession>
<name>A0A2I4FYG9_JUGRE</name>
<dbReference type="AlphaFoldDB" id="A0A2I4FYG9"/>
<dbReference type="RefSeq" id="XP_018836693.2">
    <property type="nucleotide sequence ID" value="XM_018981148.2"/>
</dbReference>
<gene>
    <name evidence="2" type="primary">LOC109003142</name>
</gene>
<dbReference type="GeneID" id="109003142"/>
<reference evidence="2" key="1">
    <citation type="submission" date="2025-08" db="UniProtKB">
        <authorList>
            <consortium name="RefSeq"/>
        </authorList>
    </citation>
    <scope>IDENTIFICATION</scope>
    <source>
        <tissue evidence="2">Leaves</tissue>
    </source>
</reference>
<dbReference type="PANTHER" id="PTHR37710:SF1">
    <property type="entry name" value="TRANSMEMBRANE PROTEIN"/>
    <property type="match status" value="1"/>
</dbReference>
<keyword evidence="1" id="KW-1185">Reference proteome</keyword>
<evidence type="ECO:0000313" key="1">
    <source>
        <dbReference type="Proteomes" id="UP000235220"/>
    </source>
</evidence>
<dbReference type="Gramene" id="Jr16_13860_p1">
    <property type="protein sequence ID" value="cds.Jr16_13860_p1"/>
    <property type="gene ID" value="Jr16_13860"/>
</dbReference>
<dbReference type="FunCoup" id="A0A2I4FYG9">
    <property type="interactions" value="6"/>
</dbReference>
<dbReference type="KEGG" id="jre:109003142"/>
<protein>
    <submittedName>
        <fullName evidence="2">Uncharacterized protein LOC109003142</fullName>
    </submittedName>
</protein>
<evidence type="ECO:0000313" key="2">
    <source>
        <dbReference type="RefSeq" id="XP_018836693.2"/>
    </source>
</evidence>
<dbReference type="PANTHER" id="PTHR37710">
    <property type="entry name" value="TRANSMEMBRANE PROTEIN"/>
    <property type="match status" value="1"/>
</dbReference>
<sequence>MLTISLLQSTKGFLDSRTSFAPKEPKATIRMSSRHRPLQTCGVSILATARSAYNKAQDFNGPIGSTTRRIAKLVSFTSPLAYALLYPWLAILSFVDDQILLVENVVENIFPPSNYVFNKIDYVVQIIEIFPEKFDYALGRYAMIAHQVHFDCTLVHIFCWLNFFITTLTHLGSESTREKEILVDINFQDKPALVDEAKHADVGNKMEYLPPIPETPQAETETVNADIGKATYKQVLEKGTKGNKGKKSGRENLQVVKHEITSFGQEVSWKIEEEIVDKKRNGSGCLEPAVVDVANQPLEFQANENSETKEESPPIQAETETVGKTVDAGIAKGTYKEVLKRGTEEDMQSETIEEKFENAEDEKATVGNGEEEITAESQAKDDPILELFEAGWLS</sequence>
<organism evidence="1 2">
    <name type="scientific">Juglans regia</name>
    <name type="common">English walnut</name>
    <dbReference type="NCBI Taxonomy" id="51240"/>
    <lineage>
        <taxon>Eukaryota</taxon>
        <taxon>Viridiplantae</taxon>
        <taxon>Streptophyta</taxon>
        <taxon>Embryophyta</taxon>
        <taxon>Tracheophyta</taxon>
        <taxon>Spermatophyta</taxon>
        <taxon>Magnoliopsida</taxon>
        <taxon>eudicotyledons</taxon>
        <taxon>Gunneridae</taxon>
        <taxon>Pentapetalae</taxon>
        <taxon>rosids</taxon>
        <taxon>fabids</taxon>
        <taxon>Fagales</taxon>
        <taxon>Juglandaceae</taxon>
        <taxon>Juglans</taxon>
    </lineage>
</organism>
<proteinExistence type="predicted"/>